<dbReference type="RefSeq" id="WP_353948540.1">
    <property type="nucleotide sequence ID" value="NZ_CP159510.1"/>
</dbReference>
<feature type="domain" description="YknX-like beta-barrel" evidence="6">
    <location>
        <begin position="139"/>
        <end position="208"/>
    </location>
</feature>
<protein>
    <submittedName>
        <fullName evidence="7">Efflux RND transporter periplasmic adaptor subunit</fullName>
    </submittedName>
</protein>
<dbReference type="Gene3D" id="2.40.30.170">
    <property type="match status" value="1"/>
</dbReference>
<evidence type="ECO:0000256" key="2">
    <source>
        <dbReference type="ARBA" id="ARBA00009477"/>
    </source>
</evidence>
<dbReference type="Gene3D" id="2.40.50.100">
    <property type="match status" value="1"/>
</dbReference>
<dbReference type="InterPro" id="IPR058636">
    <property type="entry name" value="Beta-barrel_YknX"/>
</dbReference>
<dbReference type="GO" id="GO:0016020">
    <property type="term" value="C:membrane"/>
    <property type="evidence" value="ECO:0007669"/>
    <property type="project" value="InterPro"/>
</dbReference>
<feature type="region of interest" description="Disordered" evidence="4">
    <location>
        <begin position="238"/>
        <end position="257"/>
    </location>
</feature>
<evidence type="ECO:0000256" key="3">
    <source>
        <dbReference type="ARBA" id="ARBA00023054"/>
    </source>
</evidence>
<reference evidence="7" key="1">
    <citation type="submission" date="2024-06" db="EMBL/GenBank/DDBJ databases">
        <authorList>
            <person name="Fan A."/>
            <person name="Zhang F.Y."/>
            <person name="Zhang L."/>
        </authorList>
    </citation>
    <scope>NUCLEOTIDE SEQUENCE</scope>
    <source>
        <strain evidence="7">Y61</strain>
    </source>
</reference>
<accession>A0AAU8IFH1</accession>
<dbReference type="InterPro" id="IPR000089">
    <property type="entry name" value="Biotin_lipoyl"/>
</dbReference>
<comment type="subcellular location">
    <subcellularLocation>
        <location evidence="1">Cell envelope</location>
    </subcellularLocation>
</comment>
<feature type="region of interest" description="Disordered" evidence="4">
    <location>
        <begin position="294"/>
        <end position="337"/>
    </location>
</feature>
<dbReference type="AlphaFoldDB" id="A0AAU8IFH1"/>
<dbReference type="Gene3D" id="2.40.420.20">
    <property type="match status" value="1"/>
</dbReference>
<evidence type="ECO:0000259" key="6">
    <source>
        <dbReference type="Pfam" id="PF25990"/>
    </source>
</evidence>
<feature type="compositionally biased region" description="Polar residues" evidence="4">
    <location>
        <begin position="238"/>
        <end position="249"/>
    </location>
</feature>
<evidence type="ECO:0000256" key="1">
    <source>
        <dbReference type="ARBA" id="ARBA00004196"/>
    </source>
</evidence>
<organism evidence="7">
    <name type="scientific">Sporolactobacillus sp. Y61</name>
    <dbReference type="NCBI Taxonomy" id="3160863"/>
    <lineage>
        <taxon>Bacteria</taxon>
        <taxon>Bacillati</taxon>
        <taxon>Bacillota</taxon>
        <taxon>Bacilli</taxon>
        <taxon>Bacillales</taxon>
        <taxon>Sporolactobacillaceae</taxon>
        <taxon>Sporolactobacillus</taxon>
    </lineage>
</organism>
<dbReference type="InterPro" id="IPR011053">
    <property type="entry name" value="Single_hybrid_motif"/>
</dbReference>
<gene>
    <name evidence="7" type="ORF">ABNN70_01605</name>
</gene>
<evidence type="ECO:0000256" key="4">
    <source>
        <dbReference type="SAM" id="MobiDB-lite"/>
    </source>
</evidence>
<feature type="compositionally biased region" description="Gly residues" evidence="4">
    <location>
        <begin position="312"/>
        <end position="321"/>
    </location>
</feature>
<evidence type="ECO:0000313" key="7">
    <source>
        <dbReference type="EMBL" id="XCJ17260.1"/>
    </source>
</evidence>
<name>A0AAU8IFH1_9BACL</name>
<dbReference type="InterPro" id="IPR006143">
    <property type="entry name" value="RND_pump_MFP"/>
</dbReference>
<proteinExistence type="inferred from homology"/>
<dbReference type="GO" id="GO:0030313">
    <property type="term" value="C:cell envelope"/>
    <property type="evidence" value="ECO:0007669"/>
    <property type="project" value="UniProtKB-SubCell"/>
</dbReference>
<dbReference type="NCBIfam" id="TIGR01730">
    <property type="entry name" value="RND_mfp"/>
    <property type="match status" value="1"/>
</dbReference>
<comment type="similarity">
    <text evidence="2">Belongs to the membrane fusion protein (MFP) (TC 8.A.1) family.</text>
</comment>
<dbReference type="PANTHER" id="PTHR32347">
    <property type="entry name" value="EFFLUX SYSTEM COMPONENT YKNX-RELATED"/>
    <property type="match status" value="1"/>
</dbReference>
<dbReference type="Pfam" id="PF00364">
    <property type="entry name" value="Biotin_lipoyl"/>
    <property type="match status" value="1"/>
</dbReference>
<sequence>MKKGWMIFLAVILVAGGSTFWLLSRDRTIEAQTLYPITTVQEGTLSSDVSGSGQLEPATDEDILIDSDDASKTVDSVNVSSGDTVEKGDTLLTFTDGTTLEAPNNGTITSVKVYEGDRLSAGRAVFHLTDYSDLNTVIQIDELDISKIKKGQSVSVTVNAFSDKTFSGKVTAIARTGSNTNGVSSFDVTIHIDKPSGLKPGMTATASIVIEKKDHVLYVPSGAVHEAGGQYYVYRSSGTEASDQEQNGFSGRGMSMDQQRGSQTAVQTGIHNDQYIEITSGLEQGDRIQLSALSKQSGTTSSGQNQTNLPGMNGGGQGPGSEQGMRMRMNGGGGNGQ</sequence>
<dbReference type="InterPro" id="IPR050465">
    <property type="entry name" value="UPF0194_transport"/>
</dbReference>
<dbReference type="Pfam" id="PF25990">
    <property type="entry name" value="Beta-barrel_YknX"/>
    <property type="match status" value="1"/>
</dbReference>
<feature type="compositionally biased region" description="Polar residues" evidence="4">
    <location>
        <begin position="294"/>
        <end position="309"/>
    </location>
</feature>
<dbReference type="EMBL" id="CP159510">
    <property type="protein sequence ID" value="XCJ17260.1"/>
    <property type="molecule type" value="Genomic_DNA"/>
</dbReference>
<feature type="domain" description="Lipoyl-binding" evidence="5">
    <location>
        <begin position="70"/>
        <end position="127"/>
    </location>
</feature>
<dbReference type="SUPFAM" id="SSF51230">
    <property type="entry name" value="Single hybrid motif"/>
    <property type="match status" value="1"/>
</dbReference>
<keyword evidence="3" id="KW-0175">Coiled coil</keyword>
<dbReference type="GO" id="GO:0022857">
    <property type="term" value="F:transmembrane transporter activity"/>
    <property type="evidence" value="ECO:0007669"/>
    <property type="project" value="InterPro"/>
</dbReference>
<evidence type="ECO:0000259" key="5">
    <source>
        <dbReference type="Pfam" id="PF00364"/>
    </source>
</evidence>